<feature type="compositionally biased region" description="Basic and acidic residues" evidence="1">
    <location>
        <begin position="21"/>
        <end position="33"/>
    </location>
</feature>
<organism evidence="2 3">
    <name type="scientific">Planobispora rosea</name>
    <dbReference type="NCBI Taxonomy" id="35762"/>
    <lineage>
        <taxon>Bacteria</taxon>
        <taxon>Bacillati</taxon>
        <taxon>Actinomycetota</taxon>
        <taxon>Actinomycetes</taxon>
        <taxon>Streptosporangiales</taxon>
        <taxon>Streptosporangiaceae</taxon>
        <taxon>Planobispora</taxon>
    </lineage>
</organism>
<proteinExistence type="predicted"/>
<accession>A0A8J3RV92</accession>
<reference evidence="2" key="1">
    <citation type="submission" date="2021-01" db="EMBL/GenBank/DDBJ databases">
        <title>Whole genome shotgun sequence of Planobispora rosea NBRC 15558.</title>
        <authorList>
            <person name="Komaki H."/>
            <person name="Tamura T."/>
        </authorList>
    </citation>
    <scope>NUCLEOTIDE SEQUENCE</scope>
    <source>
        <strain evidence="2">NBRC 15558</strain>
    </source>
</reference>
<comment type="caution">
    <text evidence="2">The sequence shown here is derived from an EMBL/GenBank/DDBJ whole genome shotgun (WGS) entry which is preliminary data.</text>
</comment>
<feature type="compositionally biased region" description="Basic and acidic residues" evidence="1">
    <location>
        <begin position="66"/>
        <end position="83"/>
    </location>
</feature>
<feature type="compositionally biased region" description="Basic and acidic residues" evidence="1">
    <location>
        <begin position="1"/>
        <end position="13"/>
    </location>
</feature>
<feature type="region of interest" description="Disordered" evidence="1">
    <location>
        <begin position="1"/>
        <end position="83"/>
    </location>
</feature>
<evidence type="ECO:0000256" key="1">
    <source>
        <dbReference type="SAM" id="MobiDB-lite"/>
    </source>
</evidence>
<dbReference type="Proteomes" id="UP000655044">
    <property type="component" value="Unassembled WGS sequence"/>
</dbReference>
<keyword evidence="3" id="KW-1185">Reference proteome</keyword>
<gene>
    <name evidence="2" type="ORF">Pro02_04130</name>
</gene>
<dbReference type="EMBL" id="BOOI01000002">
    <property type="protein sequence ID" value="GIH82005.1"/>
    <property type="molecule type" value="Genomic_DNA"/>
</dbReference>
<protein>
    <submittedName>
        <fullName evidence="2">Uncharacterized protein</fullName>
    </submittedName>
</protein>
<sequence length="83" mass="8899">MGGMKDTEFDRSQIPDADLPGDPREYYSDEQEGRPPGGSFPDELQNPAEHASGLGAAMPEPAYARPGEETGRETEGRTDGSSE</sequence>
<evidence type="ECO:0000313" key="3">
    <source>
        <dbReference type="Proteomes" id="UP000655044"/>
    </source>
</evidence>
<name>A0A8J3RV92_PLARO</name>
<evidence type="ECO:0000313" key="2">
    <source>
        <dbReference type="EMBL" id="GIH82005.1"/>
    </source>
</evidence>
<dbReference type="AlphaFoldDB" id="A0A8J3RV92"/>